<keyword evidence="6 8" id="KW-0368">Histidine biosynthesis</keyword>
<dbReference type="GO" id="GO:0004401">
    <property type="term" value="F:histidinol-phosphatase activity"/>
    <property type="evidence" value="ECO:0007669"/>
    <property type="project" value="UniProtKB-UniRule"/>
</dbReference>
<comment type="pathway">
    <text evidence="1 8">Amino-acid biosynthesis; L-histidine biosynthesis; L-histidine from 5-phospho-alpha-D-ribose 1-diphosphate: step 8/9.</text>
</comment>
<evidence type="ECO:0000256" key="4">
    <source>
        <dbReference type="ARBA" id="ARBA00022605"/>
    </source>
</evidence>
<reference evidence="10 11" key="1">
    <citation type="submission" date="2017-02" db="EMBL/GenBank/DDBJ databases">
        <authorList>
            <person name="Peterson S.W."/>
        </authorList>
    </citation>
    <scope>NUCLEOTIDE SEQUENCE [LARGE SCALE GENOMIC DNA]</scope>
    <source>
        <strain evidence="10 11">ATCC BAA-909</strain>
    </source>
</reference>
<accession>A0A1T4M499</accession>
<evidence type="ECO:0000256" key="6">
    <source>
        <dbReference type="ARBA" id="ARBA00023102"/>
    </source>
</evidence>
<organism evidence="10 11">
    <name type="scientific">Treponema berlinense</name>
    <dbReference type="NCBI Taxonomy" id="225004"/>
    <lineage>
        <taxon>Bacteria</taxon>
        <taxon>Pseudomonadati</taxon>
        <taxon>Spirochaetota</taxon>
        <taxon>Spirochaetia</taxon>
        <taxon>Spirochaetales</taxon>
        <taxon>Treponemataceae</taxon>
        <taxon>Treponema</taxon>
    </lineage>
</organism>
<evidence type="ECO:0000256" key="2">
    <source>
        <dbReference type="ARBA" id="ARBA00009152"/>
    </source>
</evidence>
<comment type="catalytic activity">
    <reaction evidence="7 8">
        <text>L-histidinol phosphate + H2O = L-histidinol + phosphate</text>
        <dbReference type="Rhea" id="RHEA:14465"/>
        <dbReference type="ChEBI" id="CHEBI:15377"/>
        <dbReference type="ChEBI" id="CHEBI:43474"/>
        <dbReference type="ChEBI" id="CHEBI:57699"/>
        <dbReference type="ChEBI" id="CHEBI:57980"/>
        <dbReference type="EC" id="3.1.3.15"/>
    </reaction>
</comment>
<dbReference type="InterPro" id="IPR016195">
    <property type="entry name" value="Pol/histidinol_Pase-like"/>
</dbReference>
<name>A0A1T4M499_9SPIR</name>
<dbReference type="PANTHER" id="PTHR21039:SF0">
    <property type="entry name" value="HISTIDINOL-PHOSPHATASE"/>
    <property type="match status" value="1"/>
</dbReference>
<dbReference type="RefSeq" id="WP_078930502.1">
    <property type="nucleotide sequence ID" value="NZ_FUXC01000003.1"/>
</dbReference>
<dbReference type="NCBIfam" id="TIGR01856">
    <property type="entry name" value="hisJ_fam"/>
    <property type="match status" value="1"/>
</dbReference>
<dbReference type="SMART" id="SM00481">
    <property type="entry name" value="POLIIIAc"/>
    <property type="match status" value="1"/>
</dbReference>
<dbReference type="GO" id="GO:0000105">
    <property type="term" value="P:L-histidine biosynthetic process"/>
    <property type="evidence" value="ECO:0007669"/>
    <property type="project" value="UniProtKB-UniRule"/>
</dbReference>
<evidence type="ECO:0000256" key="7">
    <source>
        <dbReference type="ARBA" id="ARBA00049158"/>
    </source>
</evidence>
<keyword evidence="4 8" id="KW-0028">Amino-acid biosynthesis</keyword>
<evidence type="ECO:0000259" key="9">
    <source>
        <dbReference type="SMART" id="SM00481"/>
    </source>
</evidence>
<evidence type="ECO:0000256" key="3">
    <source>
        <dbReference type="ARBA" id="ARBA00013085"/>
    </source>
</evidence>
<sequence>MKDFVDLKKDSNSLKVNFHTHSTFCDGKNTPEENVISAIKKGFKILGFSSHSTWSFPFGDSIKKDEFEKYIQEINSLKQKYADQIEIFCGFEADYIPPFCKPDFDAYKKFSPDFLIGSVHYLYNGENSPEKTMPVDWSTEKLFEGIKSIYAGDAKKMICRYFESERKMLSECNFSIIGHADLVRKFNQKNPFFNENESWYKNELKETAKSISRAGVICEINTGAISRGFLTLPYPSEYFLTLLHEQNVPIMLSSDSHAAETLDCAFEQATALAKKIGYTELAYPKNKNIITYKI</sequence>
<protein>
    <recommendedName>
        <fullName evidence="3 8">Histidinol-phosphatase</fullName>
        <shortName evidence="8">HolPase</shortName>
        <ecNumber evidence="3 8">3.1.3.15</ecNumber>
    </recommendedName>
</protein>
<evidence type="ECO:0000256" key="1">
    <source>
        <dbReference type="ARBA" id="ARBA00004970"/>
    </source>
</evidence>
<comment type="similarity">
    <text evidence="2 8">Belongs to the PHP hydrolase family. HisK subfamily.</text>
</comment>
<proteinExistence type="inferred from homology"/>
<dbReference type="OrthoDB" id="9775255at2"/>
<evidence type="ECO:0000313" key="11">
    <source>
        <dbReference type="Proteomes" id="UP000190395"/>
    </source>
</evidence>
<evidence type="ECO:0000256" key="5">
    <source>
        <dbReference type="ARBA" id="ARBA00022801"/>
    </source>
</evidence>
<dbReference type="InterPro" id="IPR010140">
    <property type="entry name" value="Histidinol_P_phosphatase_HisJ"/>
</dbReference>
<keyword evidence="11" id="KW-1185">Reference proteome</keyword>
<dbReference type="STRING" id="225004.SAMN02745152_00748"/>
<dbReference type="EMBL" id="FUXC01000003">
    <property type="protein sequence ID" value="SJZ61820.1"/>
    <property type="molecule type" value="Genomic_DNA"/>
</dbReference>
<dbReference type="GO" id="GO:0005737">
    <property type="term" value="C:cytoplasm"/>
    <property type="evidence" value="ECO:0007669"/>
    <property type="project" value="TreeGrafter"/>
</dbReference>
<dbReference type="UniPathway" id="UPA00031">
    <property type="reaction ID" value="UER00013"/>
</dbReference>
<dbReference type="AlphaFoldDB" id="A0A1T4M499"/>
<dbReference type="Gene3D" id="3.20.20.140">
    <property type="entry name" value="Metal-dependent hydrolases"/>
    <property type="match status" value="1"/>
</dbReference>
<dbReference type="InterPro" id="IPR004013">
    <property type="entry name" value="PHP_dom"/>
</dbReference>
<dbReference type="InterPro" id="IPR003141">
    <property type="entry name" value="Pol/His_phosphatase_N"/>
</dbReference>
<dbReference type="EC" id="3.1.3.15" evidence="3 8"/>
<evidence type="ECO:0000256" key="8">
    <source>
        <dbReference type="RuleBase" id="RU366003"/>
    </source>
</evidence>
<dbReference type="CDD" id="cd12110">
    <property type="entry name" value="PHP_HisPPase_Hisj_like"/>
    <property type="match status" value="1"/>
</dbReference>
<feature type="domain" description="Polymerase/histidinol phosphatase N-terminal" evidence="9">
    <location>
        <begin position="16"/>
        <end position="97"/>
    </location>
</feature>
<keyword evidence="5 8" id="KW-0378">Hydrolase</keyword>
<gene>
    <name evidence="10" type="ORF">SAMN02745152_00748</name>
</gene>
<dbReference type="Pfam" id="PF02811">
    <property type="entry name" value="PHP"/>
    <property type="match status" value="1"/>
</dbReference>
<dbReference type="PANTHER" id="PTHR21039">
    <property type="entry name" value="HISTIDINOL PHOSPHATASE-RELATED"/>
    <property type="match status" value="1"/>
</dbReference>
<dbReference type="SUPFAM" id="SSF89550">
    <property type="entry name" value="PHP domain-like"/>
    <property type="match status" value="1"/>
</dbReference>
<evidence type="ECO:0000313" key="10">
    <source>
        <dbReference type="EMBL" id="SJZ61820.1"/>
    </source>
</evidence>
<dbReference type="GeneID" id="303367009"/>
<dbReference type="Proteomes" id="UP000190395">
    <property type="component" value="Unassembled WGS sequence"/>
</dbReference>